<keyword evidence="1" id="KW-0472">Membrane</keyword>
<evidence type="ECO:0000256" key="1">
    <source>
        <dbReference type="SAM" id="Phobius"/>
    </source>
</evidence>
<proteinExistence type="predicted"/>
<accession>A0A151AQ75</accession>
<name>A0A151AQ75_9CLOT</name>
<evidence type="ECO:0000313" key="3">
    <source>
        <dbReference type="Proteomes" id="UP000075374"/>
    </source>
</evidence>
<dbReference type="Proteomes" id="UP000075374">
    <property type="component" value="Unassembled WGS sequence"/>
</dbReference>
<organism evidence="2 3">
    <name type="scientific">Clostridium colicanis DSM 13634</name>
    <dbReference type="NCBI Taxonomy" id="1121305"/>
    <lineage>
        <taxon>Bacteria</taxon>
        <taxon>Bacillati</taxon>
        <taxon>Bacillota</taxon>
        <taxon>Clostridia</taxon>
        <taxon>Eubacteriales</taxon>
        <taxon>Clostridiaceae</taxon>
        <taxon>Clostridium</taxon>
    </lineage>
</organism>
<gene>
    <name evidence="2" type="ORF">CLCOL_04030</name>
</gene>
<reference evidence="2 3" key="1">
    <citation type="submission" date="2016-02" db="EMBL/GenBank/DDBJ databases">
        <title>Genome sequence of Clostridium colicanis DSM 13634.</title>
        <authorList>
            <person name="Poehlein A."/>
            <person name="Daniel R."/>
        </authorList>
    </citation>
    <scope>NUCLEOTIDE SEQUENCE [LARGE SCALE GENOMIC DNA]</scope>
    <source>
        <strain evidence="2 3">DSM 13634</strain>
    </source>
</reference>
<feature type="transmembrane region" description="Helical" evidence="1">
    <location>
        <begin position="134"/>
        <end position="157"/>
    </location>
</feature>
<keyword evidence="1" id="KW-1133">Transmembrane helix</keyword>
<evidence type="ECO:0000313" key="2">
    <source>
        <dbReference type="EMBL" id="KYH29765.1"/>
    </source>
</evidence>
<sequence length="248" mass="29274">MLSILLWRFNRQIFFRNIDLKLRGIIRDTNLLQSLYLIFGILICLIVELNFKGQIYNGITAFLVLDISNSERENLSLKEKADFYNTISKITRAIVCGFTAPLFYIVLLGNYAAILYMIIYNLSFNKDNKIVIKVWKILTIIPSMLMQGFLYFIYIIRHKDFKVDFKGDYLSNIFSKPLLNVNILAAYIESVNFYYYFEGKNKKDYIKSYGRYKKDIEYVHIKDYIGVAYTVCMINFIGFFYLLLLNSN</sequence>
<dbReference type="EMBL" id="LTBB01000002">
    <property type="protein sequence ID" value="KYH29765.1"/>
    <property type="molecule type" value="Genomic_DNA"/>
</dbReference>
<feature type="transmembrane region" description="Helical" evidence="1">
    <location>
        <begin position="177"/>
        <end position="197"/>
    </location>
</feature>
<keyword evidence="3" id="KW-1185">Reference proteome</keyword>
<comment type="caution">
    <text evidence="2">The sequence shown here is derived from an EMBL/GenBank/DDBJ whole genome shotgun (WGS) entry which is preliminary data.</text>
</comment>
<dbReference type="AlphaFoldDB" id="A0A151AQ75"/>
<feature type="transmembrane region" description="Helical" evidence="1">
    <location>
        <begin position="102"/>
        <end position="122"/>
    </location>
</feature>
<feature type="transmembrane region" description="Helical" evidence="1">
    <location>
        <begin position="224"/>
        <end position="244"/>
    </location>
</feature>
<keyword evidence="1" id="KW-0812">Transmembrane</keyword>
<dbReference type="STRING" id="1121305.CLCOL_04030"/>
<feature type="transmembrane region" description="Helical" evidence="1">
    <location>
        <begin position="31"/>
        <end position="51"/>
    </location>
</feature>
<dbReference type="RefSeq" id="WP_061857338.1">
    <property type="nucleotide sequence ID" value="NZ_LTBB01000002.1"/>
</dbReference>
<dbReference type="PATRIC" id="fig|1121305.3.peg.405"/>
<protein>
    <submittedName>
        <fullName evidence="2">Uncharacterized protein</fullName>
    </submittedName>
</protein>